<accession>A0AA35SZ78</accession>
<dbReference type="InterPro" id="IPR051841">
    <property type="entry name" value="MT-Golgi_org_protein"/>
</dbReference>
<feature type="compositionally biased region" description="Basic and acidic residues" evidence="6">
    <location>
        <begin position="424"/>
        <end position="435"/>
    </location>
</feature>
<keyword evidence="2" id="KW-0963">Cytoplasm</keyword>
<dbReference type="GO" id="GO:0005737">
    <property type="term" value="C:cytoplasm"/>
    <property type="evidence" value="ECO:0007669"/>
    <property type="project" value="UniProtKB-SubCell"/>
</dbReference>
<evidence type="ECO:0000256" key="6">
    <source>
        <dbReference type="SAM" id="MobiDB-lite"/>
    </source>
</evidence>
<feature type="region of interest" description="Disordered" evidence="6">
    <location>
        <begin position="898"/>
        <end position="928"/>
    </location>
</feature>
<keyword evidence="3" id="KW-0597">Phosphoprotein</keyword>
<protein>
    <submittedName>
        <fullName evidence="7">Uncharacterized protein</fullName>
    </submittedName>
</protein>
<feature type="coiled-coil region" evidence="5">
    <location>
        <begin position="164"/>
        <end position="283"/>
    </location>
</feature>
<comment type="caution">
    <text evidence="7">The sequence shown here is derived from an EMBL/GenBank/DDBJ whole genome shotgun (WGS) entry which is preliminary data.</text>
</comment>
<evidence type="ECO:0000256" key="3">
    <source>
        <dbReference type="ARBA" id="ARBA00022553"/>
    </source>
</evidence>
<feature type="region of interest" description="Disordered" evidence="6">
    <location>
        <begin position="131"/>
        <end position="155"/>
    </location>
</feature>
<dbReference type="PANTHER" id="PTHR18902">
    <property type="entry name" value="NUCLEAR MITOTIC APPARATUS PROTEIN 1-RELATED"/>
    <property type="match status" value="1"/>
</dbReference>
<comment type="subcellular location">
    <subcellularLocation>
        <location evidence="1">Cytoplasm</location>
    </subcellularLocation>
</comment>
<evidence type="ECO:0000256" key="2">
    <source>
        <dbReference type="ARBA" id="ARBA00022490"/>
    </source>
</evidence>
<feature type="compositionally biased region" description="Basic and acidic residues" evidence="6">
    <location>
        <begin position="898"/>
        <end position="920"/>
    </location>
</feature>
<dbReference type="AlphaFoldDB" id="A0AA35SZ78"/>
<evidence type="ECO:0000256" key="4">
    <source>
        <dbReference type="ARBA" id="ARBA00023054"/>
    </source>
</evidence>
<keyword evidence="8" id="KW-1185">Reference proteome</keyword>
<dbReference type="EMBL" id="CASHTH010003001">
    <property type="protein sequence ID" value="CAI8038563.1"/>
    <property type="molecule type" value="Genomic_DNA"/>
</dbReference>
<feature type="coiled-coil region" evidence="5">
    <location>
        <begin position="697"/>
        <end position="731"/>
    </location>
</feature>
<feature type="coiled-coil region" evidence="5">
    <location>
        <begin position="768"/>
        <end position="799"/>
    </location>
</feature>
<feature type="region of interest" description="Disordered" evidence="6">
    <location>
        <begin position="1"/>
        <end position="31"/>
    </location>
</feature>
<evidence type="ECO:0000256" key="5">
    <source>
        <dbReference type="SAM" id="Coils"/>
    </source>
</evidence>
<feature type="compositionally biased region" description="Basic and acidic residues" evidence="6">
    <location>
        <begin position="379"/>
        <end position="391"/>
    </location>
</feature>
<feature type="region of interest" description="Disordered" evidence="6">
    <location>
        <begin position="379"/>
        <end position="438"/>
    </location>
</feature>
<dbReference type="Proteomes" id="UP001174909">
    <property type="component" value="Unassembled WGS sequence"/>
</dbReference>
<proteinExistence type="predicted"/>
<sequence>MESAEWVNLMKTPEERPAARSRRLANGTSSQDAARALRVLENTPQGKVGVKKSKTTEVEALRGQVTSLVKEKRDLSLRAAEGERLLSGAKQELQTALKTNSKTKTDMEDQRRVIHRLSADNARLIRQVESQWKQSPELKTPPSSTSTPLISNHTHPNNILVKDLERLSQRATELSQSLSSTQQARTTLERELLALKRSQLDLQSTRSHLEEELAKSEEERAALYQRLAESEEGGRRRSEQMQLSMEAALNDKTAKLEELLSLSERLQRALSSLSREKASLESCLRDEVASNQALTTERDGLKAQLAELGTSLEQTRGELARMQDHQLAEVTEMKTILEREMMSLQKEREDLSHEVEGGREERENLRRELLATRAELSRADNEVERLSEEAGRLQSTLEEAEKERAAELSEMTARQARLSAHCQGLEREREERDDQTGELMEQLTNQLAESGVHGDQLEAEAQQLRQLLDTRSHDLQSKSRDLDSAQSQLHLSKMAQAKLEQQVSDLDAKVLALNEQIRARTELTNEMRALLEQRANQIQELETIVSQQREELMSVSSHTHLSASHTHFLYGDSAHITQATPIQSPYSSRPISPEPHPSTTPTTNEVSRLRKQLAESRSRVLQLESSCEEIRTQSAKYLGSLQALTAIRDRLTEESKSLSEGKRRAEEGQRSAEEGSRRAEEGRRVLSRQLSSLQGVVTGLRSQVAELKGEKEEAMSQISELQEAFAEREAELAEELVAMEDQSIAASETGEVERDYLQLELAKSRAKNTELEQSLLSLQKVMERERDELQSEVEKCSSDLCTLRRGDTQVREECQLTAAVNAKQTNQIAEREGHVSDLLGEVEVLRARKVVMMKWLCDTEGEKGLRLELESVREELRNSLEAHGAEILSLTQQLVAERERREEGRERREGEGRSLVERRNQQVSSGRRAERLRSRLRSQVEQSNYLRVKLGYTLKELQLYKDLKCQLDSQLSQQASEMASLQEHYSDCLRQLQQVERLGFQATVSPSNSLVATDTSHLHLV</sequence>
<dbReference type="PANTHER" id="PTHR18902:SF25">
    <property type="entry name" value="GRIP AND COILED-COIL DOMAIN-CONTAINING PROTEIN 2"/>
    <property type="match status" value="1"/>
</dbReference>
<organism evidence="7 8">
    <name type="scientific">Geodia barretti</name>
    <name type="common">Barrett's horny sponge</name>
    <dbReference type="NCBI Taxonomy" id="519541"/>
    <lineage>
        <taxon>Eukaryota</taxon>
        <taxon>Metazoa</taxon>
        <taxon>Porifera</taxon>
        <taxon>Demospongiae</taxon>
        <taxon>Heteroscleromorpha</taxon>
        <taxon>Tetractinellida</taxon>
        <taxon>Astrophorina</taxon>
        <taxon>Geodiidae</taxon>
        <taxon>Geodia</taxon>
    </lineage>
</organism>
<dbReference type="Gene3D" id="1.10.287.1490">
    <property type="match status" value="1"/>
</dbReference>
<feature type="coiled-coil region" evidence="5">
    <location>
        <begin position="496"/>
        <end position="551"/>
    </location>
</feature>
<feature type="region of interest" description="Disordered" evidence="6">
    <location>
        <begin position="583"/>
        <end position="613"/>
    </location>
</feature>
<keyword evidence="4 5" id="KW-0175">Coiled coil</keyword>
<name>A0AA35SZ78_GEOBA</name>
<gene>
    <name evidence="7" type="ORF">GBAR_LOCUS21505</name>
</gene>
<feature type="region of interest" description="Disordered" evidence="6">
    <location>
        <begin position="653"/>
        <end position="683"/>
    </location>
</feature>
<reference evidence="7" key="1">
    <citation type="submission" date="2023-03" db="EMBL/GenBank/DDBJ databases">
        <authorList>
            <person name="Steffen K."/>
            <person name="Cardenas P."/>
        </authorList>
    </citation>
    <scope>NUCLEOTIDE SEQUENCE</scope>
</reference>
<evidence type="ECO:0000313" key="8">
    <source>
        <dbReference type="Proteomes" id="UP001174909"/>
    </source>
</evidence>
<evidence type="ECO:0000256" key="1">
    <source>
        <dbReference type="ARBA" id="ARBA00004496"/>
    </source>
</evidence>
<evidence type="ECO:0000313" key="7">
    <source>
        <dbReference type="EMBL" id="CAI8038563.1"/>
    </source>
</evidence>